<organism evidence="2 3">
    <name type="scientific">Rotaria socialis</name>
    <dbReference type="NCBI Taxonomy" id="392032"/>
    <lineage>
        <taxon>Eukaryota</taxon>
        <taxon>Metazoa</taxon>
        <taxon>Spiralia</taxon>
        <taxon>Gnathifera</taxon>
        <taxon>Rotifera</taxon>
        <taxon>Eurotatoria</taxon>
        <taxon>Bdelloidea</taxon>
        <taxon>Philodinida</taxon>
        <taxon>Philodinidae</taxon>
        <taxon>Rotaria</taxon>
    </lineage>
</organism>
<name>A0A818IYB4_9BILA</name>
<proteinExistence type="predicted"/>
<gene>
    <name evidence="2" type="ORF">FME351_LOCUS18590</name>
</gene>
<evidence type="ECO:0000313" key="2">
    <source>
        <dbReference type="EMBL" id="CAF3533282.1"/>
    </source>
</evidence>
<protein>
    <submittedName>
        <fullName evidence="2">Uncharacterized protein</fullName>
    </submittedName>
</protein>
<reference evidence="2" key="1">
    <citation type="submission" date="2021-02" db="EMBL/GenBank/DDBJ databases">
        <authorList>
            <person name="Nowell W R."/>
        </authorList>
    </citation>
    <scope>NUCLEOTIDE SEQUENCE</scope>
</reference>
<dbReference type="AlphaFoldDB" id="A0A818IYB4"/>
<dbReference type="Proteomes" id="UP000663869">
    <property type="component" value="Unassembled WGS sequence"/>
</dbReference>
<feature type="compositionally biased region" description="Low complexity" evidence="1">
    <location>
        <begin position="76"/>
        <end position="94"/>
    </location>
</feature>
<dbReference type="EMBL" id="CAJNYU010002323">
    <property type="protein sequence ID" value="CAF3533282.1"/>
    <property type="molecule type" value="Genomic_DNA"/>
</dbReference>
<evidence type="ECO:0000256" key="1">
    <source>
        <dbReference type="SAM" id="MobiDB-lite"/>
    </source>
</evidence>
<feature type="region of interest" description="Disordered" evidence="1">
    <location>
        <begin position="66"/>
        <end position="94"/>
    </location>
</feature>
<evidence type="ECO:0000313" key="3">
    <source>
        <dbReference type="Proteomes" id="UP000663869"/>
    </source>
</evidence>
<comment type="caution">
    <text evidence="2">The sequence shown here is derived from an EMBL/GenBank/DDBJ whole genome shotgun (WGS) entry which is preliminary data.</text>
</comment>
<feature type="region of interest" description="Disordered" evidence="1">
    <location>
        <begin position="1"/>
        <end position="26"/>
    </location>
</feature>
<sequence>MITHQISPPPLLSQFEPNHHMTQHHPMKKTIAGLSASSSTSLPAPPLSLNIGIPTLATILEIDNLPQPPAGLIEQSQTSPTPPSSMSSNIPSALPSPNSFIQSLVMWSSTECTSALIKTNSDCNILSSSH</sequence>
<accession>A0A818IYB4</accession>